<evidence type="ECO:0000256" key="2">
    <source>
        <dbReference type="ARBA" id="ARBA00022741"/>
    </source>
</evidence>
<protein>
    <submittedName>
        <fullName evidence="5">ABC transporter ATP-binding protein</fullName>
    </submittedName>
</protein>
<reference evidence="5 6" key="1">
    <citation type="submission" date="2019-03" db="EMBL/GenBank/DDBJ databases">
        <authorList>
            <person name="Jensen L."/>
            <person name="Storgaard J."/>
            <person name="Sulaj E."/>
            <person name="Schramm A."/>
            <person name="Marshall I.P.G."/>
        </authorList>
    </citation>
    <scope>NUCLEOTIDE SEQUENCE [LARGE SCALE GENOMIC DNA]</scope>
    <source>
        <strain evidence="5 6">2017H2G3</strain>
    </source>
</reference>
<dbReference type="STRING" id="1742358.GCA_001439605_00613"/>
<dbReference type="InterPro" id="IPR003593">
    <property type="entry name" value="AAA+_ATPase"/>
</dbReference>
<dbReference type="GO" id="GO:0005524">
    <property type="term" value="F:ATP binding"/>
    <property type="evidence" value="ECO:0007669"/>
    <property type="project" value="UniProtKB-KW"/>
</dbReference>
<dbReference type="OrthoDB" id="9802264at2"/>
<keyword evidence="3 5" id="KW-0067">ATP-binding</keyword>
<keyword evidence="6" id="KW-1185">Reference proteome</keyword>
<comment type="caution">
    <text evidence="5">The sequence shown here is derived from an EMBL/GenBank/DDBJ whole genome shotgun (WGS) entry which is preliminary data.</text>
</comment>
<dbReference type="EMBL" id="SJTH01000030">
    <property type="protein sequence ID" value="TCJ02561.1"/>
    <property type="molecule type" value="Genomic_DNA"/>
</dbReference>
<dbReference type="PANTHER" id="PTHR42788:SF2">
    <property type="entry name" value="ABC TRANSPORTER ATP-BINDING PROTEIN"/>
    <property type="match status" value="1"/>
</dbReference>
<dbReference type="InterPro" id="IPR050166">
    <property type="entry name" value="ABC_transporter_ATP-bind"/>
</dbReference>
<keyword evidence="1" id="KW-0813">Transport</keyword>
<dbReference type="AlphaFoldDB" id="A0A4R1ARK0"/>
<evidence type="ECO:0000313" key="6">
    <source>
        <dbReference type="Proteomes" id="UP000293846"/>
    </source>
</evidence>
<feature type="domain" description="ABC transporter" evidence="4">
    <location>
        <begin position="4"/>
        <end position="228"/>
    </location>
</feature>
<name>A0A4R1ARK0_9BACI</name>
<dbReference type="PANTHER" id="PTHR42788">
    <property type="entry name" value="TAURINE IMPORT ATP-BINDING PROTEIN-RELATED"/>
    <property type="match status" value="1"/>
</dbReference>
<evidence type="ECO:0000313" key="5">
    <source>
        <dbReference type="EMBL" id="TCJ02561.1"/>
    </source>
</evidence>
<dbReference type="GO" id="GO:0016887">
    <property type="term" value="F:ATP hydrolysis activity"/>
    <property type="evidence" value="ECO:0007669"/>
    <property type="project" value="InterPro"/>
</dbReference>
<sequence>MSILTIENVSKRFGDNEVIQGLCLDVKAGEFVSILGPSGSGKSTIFNLVGGLLTPDEGKIQLQNKSIIGKNGSISYMPQTPSLLPWRTILQNVLLGQELQGEINREKAIEMIEKAGLNEFMHSYPHELSGGMKQRVAFIRALLSPQPIILLDEPFSALDELTRIDMQKWLLDIWDSHKPTILFVTHNIEEALFLSDRIFVLSHRPSHVISELKVPFSRPRKEELLLKDQFLESKRTIHFALKGRDSV</sequence>
<dbReference type="RefSeq" id="WP_057767919.1">
    <property type="nucleotide sequence ID" value="NZ_CP183326.1"/>
</dbReference>
<evidence type="ECO:0000259" key="4">
    <source>
        <dbReference type="PROSITE" id="PS50893"/>
    </source>
</evidence>
<dbReference type="CDD" id="cd03293">
    <property type="entry name" value="ABC_NrtD_SsuB_transporters"/>
    <property type="match status" value="1"/>
</dbReference>
<dbReference type="SUPFAM" id="SSF52540">
    <property type="entry name" value="P-loop containing nucleoside triphosphate hydrolases"/>
    <property type="match status" value="1"/>
</dbReference>
<gene>
    <name evidence="5" type="ORF">E0Y62_18510</name>
</gene>
<evidence type="ECO:0000256" key="1">
    <source>
        <dbReference type="ARBA" id="ARBA00022448"/>
    </source>
</evidence>
<dbReference type="Gene3D" id="3.40.50.300">
    <property type="entry name" value="P-loop containing nucleotide triphosphate hydrolases"/>
    <property type="match status" value="1"/>
</dbReference>
<dbReference type="InterPro" id="IPR017871">
    <property type="entry name" value="ABC_transporter-like_CS"/>
</dbReference>
<evidence type="ECO:0000256" key="3">
    <source>
        <dbReference type="ARBA" id="ARBA00022840"/>
    </source>
</evidence>
<dbReference type="Pfam" id="PF00005">
    <property type="entry name" value="ABC_tran"/>
    <property type="match status" value="1"/>
</dbReference>
<dbReference type="PROSITE" id="PS50893">
    <property type="entry name" value="ABC_TRANSPORTER_2"/>
    <property type="match status" value="1"/>
</dbReference>
<dbReference type="InterPro" id="IPR027417">
    <property type="entry name" value="P-loop_NTPase"/>
</dbReference>
<keyword evidence="2" id="KW-0547">Nucleotide-binding</keyword>
<accession>A0A4R1ARK0</accession>
<dbReference type="InterPro" id="IPR003439">
    <property type="entry name" value="ABC_transporter-like_ATP-bd"/>
</dbReference>
<dbReference type="PROSITE" id="PS00211">
    <property type="entry name" value="ABC_TRANSPORTER_1"/>
    <property type="match status" value="1"/>
</dbReference>
<dbReference type="Proteomes" id="UP000293846">
    <property type="component" value="Unassembled WGS sequence"/>
</dbReference>
<proteinExistence type="predicted"/>
<organism evidence="5 6">
    <name type="scientific">Cytobacillus praedii</name>
    <dbReference type="NCBI Taxonomy" id="1742358"/>
    <lineage>
        <taxon>Bacteria</taxon>
        <taxon>Bacillati</taxon>
        <taxon>Bacillota</taxon>
        <taxon>Bacilli</taxon>
        <taxon>Bacillales</taxon>
        <taxon>Bacillaceae</taxon>
        <taxon>Cytobacillus</taxon>
    </lineage>
</organism>
<dbReference type="SMART" id="SM00382">
    <property type="entry name" value="AAA"/>
    <property type="match status" value="1"/>
</dbReference>